<proteinExistence type="predicted"/>
<comment type="subcellular location">
    <subcellularLocation>
        <location evidence="1">Cell membrane</location>
    </subcellularLocation>
</comment>
<dbReference type="GO" id="GO:0051607">
    <property type="term" value="P:defense response to virus"/>
    <property type="evidence" value="ECO:0007669"/>
    <property type="project" value="UniProtKB-KW"/>
</dbReference>
<evidence type="ECO:0000313" key="10">
    <source>
        <dbReference type="Proteomes" id="UP000603708"/>
    </source>
</evidence>
<reference evidence="9" key="1">
    <citation type="journal article" date="2014" name="Int. J. Syst. Evol. Microbiol.">
        <title>Complete genome sequence of Corynebacterium casei LMG S-19264T (=DSM 44701T), isolated from a smear-ripened cheese.</title>
        <authorList>
            <consortium name="US DOE Joint Genome Institute (JGI-PGF)"/>
            <person name="Walter F."/>
            <person name="Albersmeier A."/>
            <person name="Kalinowski J."/>
            <person name="Ruckert C."/>
        </authorList>
    </citation>
    <scope>NUCLEOTIDE SEQUENCE</scope>
    <source>
        <strain evidence="9">JCM 5069</strain>
    </source>
</reference>
<gene>
    <name evidence="9" type="ORF">GCM10018793_28990</name>
</gene>
<sequence length="104" mass="11112">MWWAGTACLAVSLLSVLFAVLPRYRTRGWSPGDPLTYFGDVRQAARAGRLEDALAVTEREPLSALTAALAENSRIAARKHQCIRIGLMAFCAGAVLLPTALVAG</sequence>
<dbReference type="Pfam" id="PF18967">
    <property type="entry name" value="PycTM"/>
    <property type="match status" value="1"/>
</dbReference>
<keyword evidence="2" id="KW-1003">Cell membrane</keyword>
<evidence type="ECO:0000313" key="9">
    <source>
        <dbReference type="EMBL" id="GHH78463.1"/>
    </source>
</evidence>
<evidence type="ECO:0000256" key="1">
    <source>
        <dbReference type="ARBA" id="ARBA00004236"/>
    </source>
</evidence>
<reference evidence="9" key="2">
    <citation type="submission" date="2020-09" db="EMBL/GenBank/DDBJ databases">
        <authorList>
            <person name="Sun Q."/>
            <person name="Ohkuma M."/>
        </authorList>
    </citation>
    <scope>NUCLEOTIDE SEQUENCE</scope>
    <source>
        <strain evidence="9">JCM 5069</strain>
    </source>
</reference>
<evidence type="ECO:0000256" key="7">
    <source>
        <dbReference type="ARBA" id="ARBA00023136"/>
    </source>
</evidence>
<keyword evidence="3" id="KW-0812">Transmembrane</keyword>
<evidence type="ECO:0000256" key="4">
    <source>
        <dbReference type="ARBA" id="ARBA00022741"/>
    </source>
</evidence>
<dbReference type="GO" id="GO:0005886">
    <property type="term" value="C:plasma membrane"/>
    <property type="evidence" value="ECO:0007669"/>
    <property type="project" value="UniProtKB-SubCell"/>
</dbReference>
<dbReference type="EMBL" id="BNCD01000007">
    <property type="protein sequence ID" value="GHH78463.1"/>
    <property type="molecule type" value="Genomic_DNA"/>
</dbReference>
<evidence type="ECO:0000256" key="3">
    <source>
        <dbReference type="ARBA" id="ARBA00022692"/>
    </source>
</evidence>
<keyword evidence="4" id="KW-0547">Nucleotide-binding</keyword>
<dbReference type="AlphaFoldDB" id="A0A919KZM6"/>
<organism evidence="9 10">
    <name type="scientific">Streptomyces sulfonofaciens</name>
    <dbReference type="NCBI Taxonomy" id="68272"/>
    <lineage>
        <taxon>Bacteria</taxon>
        <taxon>Bacillati</taxon>
        <taxon>Actinomycetota</taxon>
        <taxon>Actinomycetes</taxon>
        <taxon>Kitasatosporales</taxon>
        <taxon>Streptomycetaceae</taxon>
        <taxon>Streptomyces</taxon>
    </lineage>
</organism>
<evidence type="ECO:0000259" key="8">
    <source>
        <dbReference type="Pfam" id="PF18967"/>
    </source>
</evidence>
<feature type="domain" description="Pycsar effector protein" evidence="8">
    <location>
        <begin position="2"/>
        <end position="102"/>
    </location>
</feature>
<dbReference type="InterPro" id="IPR043760">
    <property type="entry name" value="PycTM_dom"/>
</dbReference>
<evidence type="ECO:0000256" key="6">
    <source>
        <dbReference type="ARBA" id="ARBA00023118"/>
    </source>
</evidence>
<keyword evidence="7" id="KW-0472">Membrane</keyword>
<protein>
    <recommendedName>
        <fullName evidence="8">Pycsar effector protein domain-containing protein</fullName>
    </recommendedName>
</protein>
<dbReference type="Proteomes" id="UP000603708">
    <property type="component" value="Unassembled WGS sequence"/>
</dbReference>
<accession>A0A919KZM6</accession>
<keyword evidence="5" id="KW-1133">Transmembrane helix</keyword>
<evidence type="ECO:0000256" key="5">
    <source>
        <dbReference type="ARBA" id="ARBA00022989"/>
    </source>
</evidence>
<dbReference type="GO" id="GO:0000166">
    <property type="term" value="F:nucleotide binding"/>
    <property type="evidence" value="ECO:0007669"/>
    <property type="project" value="UniProtKB-KW"/>
</dbReference>
<comment type="caution">
    <text evidence="9">The sequence shown here is derived from an EMBL/GenBank/DDBJ whole genome shotgun (WGS) entry which is preliminary data.</text>
</comment>
<evidence type="ECO:0000256" key="2">
    <source>
        <dbReference type="ARBA" id="ARBA00022475"/>
    </source>
</evidence>
<name>A0A919KZM6_9ACTN</name>
<keyword evidence="10" id="KW-1185">Reference proteome</keyword>
<keyword evidence="6" id="KW-0051">Antiviral defense</keyword>